<dbReference type="CDD" id="cd04301">
    <property type="entry name" value="NAT_SF"/>
    <property type="match status" value="1"/>
</dbReference>
<dbReference type="SUPFAM" id="SSF55729">
    <property type="entry name" value="Acyl-CoA N-acyltransferases (Nat)"/>
    <property type="match status" value="1"/>
</dbReference>
<evidence type="ECO:0000313" key="3">
    <source>
        <dbReference type="Proteomes" id="UP000251402"/>
    </source>
</evidence>
<dbReference type="RefSeq" id="WP_112574560.1">
    <property type="nucleotide sequence ID" value="NZ_CP043450.1"/>
</dbReference>
<dbReference type="AlphaFoldDB" id="A0A5C1I9N5"/>
<dbReference type="GO" id="GO:0016747">
    <property type="term" value="F:acyltransferase activity, transferring groups other than amino-acyl groups"/>
    <property type="evidence" value="ECO:0007669"/>
    <property type="project" value="InterPro"/>
</dbReference>
<dbReference type="Pfam" id="PF00583">
    <property type="entry name" value="Acetyltransf_1"/>
    <property type="match status" value="1"/>
</dbReference>
<evidence type="ECO:0000259" key="1">
    <source>
        <dbReference type="PROSITE" id="PS51186"/>
    </source>
</evidence>
<dbReference type="InterPro" id="IPR000182">
    <property type="entry name" value="GNAT_dom"/>
</dbReference>
<dbReference type="Gene3D" id="3.40.630.30">
    <property type="match status" value="1"/>
</dbReference>
<dbReference type="EMBL" id="CP043450">
    <property type="protein sequence ID" value="QEM14080.1"/>
    <property type="molecule type" value="Genomic_DNA"/>
</dbReference>
<sequence>MSEISIEQIRPELTWRLRQRVLYPESKLYEMEMEEDNHGYHFAAFKDNNIIAVISLFDKGTDWQFRKFAVDETMQNMGIGRLVLQHITDFATTNGGTRLWCNARLSAINFYLKAGFSHTGNLFSKNGFDYEILEKTLTPAQETE</sequence>
<accession>A0A5C1I9N5</accession>
<protein>
    <submittedName>
        <fullName evidence="2">GNAT family N-acetyltransferase</fullName>
    </submittedName>
</protein>
<evidence type="ECO:0000313" key="2">
    <source>
        <dbReference type="EMBL" id="QEM14080.1"/>
    </source>
</evidence>
<dbReference type="PROSITE" id="PS51186">
    <property type="entry name" value="GNAT"/>
    <property type="match status" value="1"/>
</dbReference>
<name>A0A5C1I9N5_9SPHI</name>
<keyword evidence="3" id="KW-1185">Reference proteome</keyword>
<reference evidence="2" key="1">
    <citation type="submission" date="2019-08" db="EMBL/GenBank/DDBJ databases">
        <title>Comparative genome analysis confer to the adaptation heavy metal polluted environment.</title>
        <authorList>
            <person name="Li Y."/>
        </authorList>
    </citation>
    <scope>NUCLEOTIDE SEQUENCE [LARGE SCALE GENOMIC DNA]</scope>
    <source>
        <strain evidence="2">P1</strain>
    </source>
</reference>
<organism evidence="2 3">
    <name type="scientific">Mucilaginibacter rubeus</name>
    <dbReference type="NCBI Taxonomy" id="2027860"/>
    <lineage>
        <taxon>Bacteria</taxon>
        <taxon>Pseudomonadati</taxon>
        <taxon>Bacteroidota</taxon>
        <taxon>Sphingobacteriia</taxon>
        <taxon>Sphingobacteriales</taxon>
        <taxon>Sphingobacteriaceae</taxon>
        <taxon>Mucilaginibacter</taxon>
    </lineage>
</organism>
<gene>
    <name evidence="2" type="ORF">DEO27_030030</name>
</gene>
<feature type="domain" description="N-acetyltransferase" evidence="1">
    <location>
        <begin position="2"/>
        <end position="138"/>
    </location>
</feature>
<proteinExistence type="predicted"/>
<dbReference type="InterPro" id="IPR016181">
    <property type="entry name" value="Acyl_CoA_acyltransferase"/>
</dbReference>
<dbReference type="OrthoDB" id="1178186at2"/>
<dbReference type="Proteomes" id="UP000251402">
    <property type="component" value="Chromosome"/>
</dbReference>
<dbReference type="KEGG" id="mrub:DEO27_030030"/>